<evidence type="ECO:0000256" key="13">
    <source>
        <dbReference type="SAM" id="Phobius"/>
    </source>
</evidence>
<evidence type="ECO:0000256" key="7">
    <source>
        <dbReference type="ARBA" id="ARBA00023053"/>
    </source>
</evidence>
<dbReference type="PANTHER" id="PTHR11690:SF237">
    <property type="entry name" value="PICKPOCKET 16-RELATED"/>
    <property type="match status" value="1"/>
</dbReference>
<name>A0ABM4TUX4_DROSZ</name>
<evidence type="ECO:0000256" key="10">
    <source>
        <dbReference type="ARBA" id="ARBA00023201"/>
    </source>
</evidence>
<evidence type="ECO:0000256" key="1">
    <source>
        <dbReference type="ARBA" id="ARBA00004141"/>
    </source>
</evidence>
<feature type="transmembrane region" description="Helical" evidence="13">
    <location>
        <begin position="506"/>
        <end position="527"/>
    </location>
</feature>
<dbReference type="PRINTS" id="PR01078">
    <property type="entry name" value="AMINACHANNEL"/>
</dbReference>
<evidence type="ECO:0000256" key="4">
    <source>
        <dbReference type="ARBA" id="ARBA00022461"/>
    </source>
</evidence>
<evidence type="ECO:0000256" key="5">
    <source>
        <dbReference type="ARBA" id="ARBA00022692"/>
    </source>
</evidence>
<evidence type="ECO:0000313" key="15">
    <source>
        <dbReference type="RefSeq" id="XP_070853728.1"/>
    </source>
</evidence>
<keyword evidence="8 12" id="KW-0406">Ion transport</keyword>
<keyword evidence="3 12" id="KW-0813">Transport</keyword>
<dbReference type="PANTHER" id="PTHR11690">
    <property type="entry name" value="AMILORIDE-SENSITIVE SODIUM CHANNEL-RELATED"/>
    <property type="match status" value="1"/>
</dbReference>
<evidence type="ECO:0000256" key="11">
    <source>
        <dbReference type="ARBA" id="ARBA00023303"/>
    </source>
</evidence>
<keyword evidence="4 12" id="KW-0894">Sodium channel</keyword>
<dbReference type="GeneID" id="108016906"/>
<evidence type="ECO:0000256" key="2">
    <source>
        <dbReference type="ARBA" id="ARBA00007193"/>
    </source>
</evidence>
<evidence type="ECO:0000256" key="6">
    <source>
        <dbReference type="ARBA" id="ARBA00022989"/>
    </source>
</evidence>
<dbReference type="InterPro" id="IPR001873">
    <property type="entry name" value="ENaC"/>
</dbReference>
<reference evidence="15" key="1">
    <citation type="submission" date="2025-08" db="UniProtKB">
        <authorList>
            <consortium name="RefSeq"/>
        </authorList>
    </citation>
    <scope>IDENTIFICATION</scope>
</reference>
<comment type="similarity">
    <text evidence="2 12">Belongs to the amiloride-sensitive sodium channel (TC 1.A.6) family.</text>
</comment>
<sequence>MRKQYIFHRSKENSVCFISTQVMSDLPREVSPPPPAVYLVNFENYLRPKKPNKCQPLQRFAKPVGNTSNLRKNLKRLRLVRWYFKLSKRFNELPLPRCLAFLRARNDDGLCKRKTGFEIYCEMASIHGFHIFVGAKTWQRILWWLLICTAVMLSLIVVIMSQSMSKKMPTIRFMDTMMKPAAEVPFPAVTICGLSSISKKILNTKAMELGLSAEVLQSFPSMNNSVIEQLTMRNVSWLELLEDFSSPICPQIKSCQWDNRGKDCLEKMQPIWTFDLRLCCSFNYGQQLLSYHLGLSLVLKSSDEDIERSTWVGLEVLIHESHEIPNEFTPRFPVPSGSEAHIMLRPFVNIVTTNLESASLQERECYLPKEYPLITSNKYNQMNCQAESRTEKIFQSCSCVPPKSPGQKSWKICDLKQIQCALNSDNNEIIKGEQKHCECLPPCEFNRYEFQGDIRLIKGMTNNNTENSSYLNPTNEVRLRVYYDSPLAEELILDVYENWMTFMGTFGGITSLFMGCSFVSVFELIFFTCVRPTCNWLTKQQILWRQRRIQRVGHTRGH</sequence>
<proteinExistence type="inferred from homology"/>
<keyword evidence="10 12" id="KW-0739">Sodium transport</keyword>
<keyword evidence="7" id="KW-0915">Sodium</keyword>
<keyword evidence="11 12" id="KW-0407">Ion channel</keyword>
<evidence type="ECO:0000256" key="12">
    <source>
        <dbReference type="RuleBase" id="RU000679"/>
    </source>
</evidence>
<evidence type="ECO:0000256" key="9">
    <source>
        <dbReference type="ARBA" id="ARBA00023136"/>
    </source>
</evidence>
<dbReference type="RefSeq" id="XP_070853728.1">
    <property type="nucleotide sequence ID" value="XM_070997627.1"/>
</dbReference>
<feature type="transmembrane region" description="Helical" evidence="13">
    <location>
        <begin position="141"/>
        <end position="160"/>
    </location>
</feature>
<dbReference type="Pfam" id="PF00858">
    <property type="entry name" value="ASC"/>
    <property type="match status" value="1"/>
</dbReference>
<keyword evidence="14" id="KW-1185">Reference proteome</keyword>
<gene>
    <name evidence="15" type="primary">ppk11</name>
</gene>
<evidence type="ECO:0000256" key="8">
    <source>
        <dbReference type="ARBA" id="ARBA00023065"/>
    </source>
</evidence>
<comment type="subcellular location">
    <subcellularLocation>
        <location evidence="1">Membrane</location>
        <topology evidence="1">Multi-pass membrane protein</topology>
    </subcellularLocation>
</comment>
<keyword evidence="9 13" id="KW-0472">Membrane</keyword>
<dbReference type="Gene3D" id="1.10.287.770">
    <property type="entry name" value="YojJ-like"/>
    <property type="match status" value="1"/>
</dbReference>
<protein>
    <submittedName>
        <fullName evidence="15">Pickpocket protein 11</fullName>
    </submittedName>
</protein>
<keyword evidence="6 13" id="KW-1133">Transmembrane helix</keyword>
<dbReference type="Proteomes" id="UP001652628">
    <property type="component" value="Chromosome 2L"/>
</dbReference>
<keyword evidence="5 12" id="KW-0812">Transmembrane</keyword>
<organism evidence="14 15">
    <name type="scientific">Drosophila suzukii</name>
    <name type="common">Spotted-wing drosophila fruit fly</name>
    <dbReference type="NCBI Taxonomy" id="28584"/>
    <lineage>
        <taxon>Eukaryota</taxon>
        <taxon>Metazoa</taxon>
        <taxon>Ecdysozoa</taxon>
        <taxon>Arthropoda</taxon>
        <taxon>Hexapoda</taxon>
        <taxon>Insecta</taxon>
        <taxon>Pterygota</taxon>
        <taxon>Neoptera</taxon>
        <taxon>Endopterygota</taxon>
        <taxon>Diptera</taxon>
        <taxon>Brachycera</taxon>
        <taxon>Muscomorpha</taxon>
        <taxon>Ephydroidea</taxon>
        <taxon>Drosophilidae</taxon>
        <taxon>Drosophila</taxon>
        <taxon>Sophophora</taxon>
    </lineage>
</organism>
<evidence type="ECO:0000256" key="3">
    <source>
        <dbReference type="ARBA" id="ARBA00022448"/>
    </source>
</evidence>
<dbReference type="Gene3D" id="2.60.470.10">
    <property type="entry name" value="Acid-sensing ion channels like domains"/>
    <property type="match status" value="1"/>
</dbReference>
<accession>A0ABM4TUX4</accession>
<evidence type="ECO:0000313" key="14">
    <source>
        <dbReference type="Proteomes" id="UP001652628"/>
    </source>
</evidence>